<evidence type="ECO:0000256" key="1">
    <source>
        <dbReference type="SAM" id="Phobius"/>
    </source>
</evidence>
<evidence type="ECO:0000313" key="2">
    <source>
        <dbReference type="EMBL" id="GAA3947838.1"/>
    </source>
</evidence>
<comment type="caution">
    <text evidence="2">The sequence shown here is derived from an EMBL/GenBank/DDBJ whole genome shotgun (WGS) entry which is preliminary data.</text>
</comment>
<accession>A0ABP7NIE7</accession>
<organism evidence="2 3">
    <name type="scientific">Allohahella marinimesophila</name>
    <dbReference type="NCBI Taxonomy" id="1054972"/>
    <lineage>
        <taxon>Bacteria</taxon>
        <taxon>Pseudomonadati</taxon>
        <taxon>Pseudomonadota</taxon>
        <taxon>Gammaproteobacteria</taxon>
        <taxon>Oceanospirillales</taxon>
        <taxon>Hahellaceae</taxon>
        <taxon>Allohahella</taxon>
    </lineage>
</organism>
<keyword evidence="1" id="KW-1133">Transmembrane helix</keyword>
<sequence length="62" mass="7054">MITAYSDLFRIVLSASVLMLAIEYLWTGHMLTAWVYVAISIGFGLFLLVQRKPFVEDEPDSD</sequence>
<keyword evidence="1" id="KW-0812">Transmembrane</keyword>
<keyword evidence="3" id="KW-1185">Reference proteome</keyword>
<dbReference type="Proteomes" id="UP001501337">
    <property type="component" value="Unassembled WGS sequence"/>
</dbReference>
<name>A0ABP7NIE7_9GAMM</name>
<reference evidence="3" key="1">
    <citation type="journal article" date="2019" name="Int. J. Syst. Evol. Microbiol.">
        <title>The Global Catalogue of Microorganisms (GCM) 10K type strain sequencing project: providing services to taxonomists for standard genome sequencing and annotation.</title>
        <authorList>
            <consortium name="The Broad Institute Genomics Platform"/>
            <consortium name="The Broad Institute Genome Sequencing Center for Infectious Disease"/>
            <person name="Wu L."/>
            <person name="Ma J."/>
        </authorList>
    </citation>
    <scope>NUCLEOTIDE SEQUENCE [LARGE SCALE GENOMIC DNA]</scope>
    <source>
        <strain evidence="3">JCM 17555</strain>
    </source>
</reference>
<protein>
    <submittedName>
        <fullName evidence="2">Uncharacterized protein</fullName>
    </submittedName>
</protein>
<gene>
    <name evidence="2" type="ORF">GCM10022278_03790</name>
</gene>
<dbReference type="EMBL" id="BAABBO010000001">
    <property type="protein sequence ID" value="GAA3947838.1"/>
    <property type="molecule type" value="Genomic_DNA"/>
</dbReference>
<dbReference type="RefSeq" id="WP_344802712.1">
    <property type="nucleotide sequence ID" value="NZ_BAABBO010000001.1"/>
</dbReference>
<evidence type="ECO:0000313" key="3">
    <source>
        <dbReference type="Proteomes" id="UP001501337"/>
    </source>
</evidence>
<keyword evidence="1" id="KW-0472">Membrane</keyword>
<feature type="transmembrane region" description="Helical" evidence="1">
    <location>
        <begin position="7"/>
        <end position="27"/>
    </location>
</feature>
<feature type="transmembrane region" description="Helical" evidence="1">
    <location>
        <begin position="33"/>
        <end position="49"/>
    </location>
</feature>
<proteinExistence type="predicted"/>